<dbReference type="Pfam" id="PF13472">
    <property type="entry name" value="Lipase_GDSL_2"/>
    <property type="match status" value="1"/>
</dbReference>
<dbReference type="SUPFAM" id="SSF52266">
    <property type="entry name" value="SGNH hydrolase"/>
    <property type="match status" value="1"/>
</dbReference>
<dbReference type="PANTHER" id="PTHR30383:SF5">
    <property type="entry name" value="SGNH HYDROLASE-TYPE ESTERASE DOMAIN-CONTAINING PROTEIN"/>
    <property type="match status" value="1"/>
</dbReference>
<keyword evidence="4" id="KW-1185">Reference proteome</keyword>
<dbReference type="PANTHER" id="PTHR30383">
    <property type="entry name" value="THIOESTERASE 1/PROTEASE 1/LYSOPHOSPHOLIPASE L1"/>
    <property type="match status" value="1"/>
</dbReference>
<gene>
    <name evidence="3" type="ORF">ACFPOE_08795</name>
</gene>
<evidence type="ECO:0000313" key="3">
    <source>
        <dbReference type="EMBL" id="MFC5497628.1"/>
    </source>
</evidence>
<proteinExistence type="predicted"/>
<keyword evidence="1" id="KW-0732">Signal</keyword>
<name>A0ABW0NCQ9_9BURK</name>
<dbReference type="EMBL" id="JBHSMF010000006">
    <property type="protein sequence ID" value="MFC5497628.1"/>
    <property type="molecule type" value="Genomic_DNA"/>
</dbReference>
<protein>
    <submittedName>
        <fullName evidence="3">GDSL-type esterase/lipase family protein</fullName>
    </submittedName>
</protein>
<dbReference type="Gene3D" id="3.40.50.1110">
    <property type="entry name" value="SGNH hydrolase"/>
    <property type="match status" value="1"/>
</dbReference>
<dbReference type="InterPro" id="IPR036514">
    <property type="entry name" value="SGNH_hydro_sf"/>
</dbReference>
<accession>A0ABW0NCQ9</accession>
<dbReference type="InterPro" id="IPR051532">
    <property type="entry name" value="Ester_Hydrolysis_Enzymes"/>
</dbReference>
<comment type="caution">
    <text evidence="3">The sequence shown here is derived from an EMBL/GenBank/DDBJ whole genome shotgun (WGS) entry which is preliminary data.</text>
</comment>
<dbReference type="Proteomes" id="UP001596037">
    <property type="component" value="Unassembled WGS sequence"/>
</dbReference>
<organism evidence="3 4">
    <name type="scientific">Caenimonas terrae</name>
    <dbReference type="NCBI Taxonomy" id="696074"/>
    <lineage>
        <taxon>Bacteria</taxon>
        <taxon>Pseudomonadati</taxon>
        <taxon>Pseudomonadota</taxon>
        <taxon>Betaproteobacteria</taxon>
        <taxon>Burkholderiales</taxon>
        <taxon>Comamonadaceae</taxon>
        <taxon>Caenimonas</taxon>
    </lineage>
</organism>
<feature type="signal peptide" evidence="1">
    <location>
        <begin position="1"/>
        <end position="25"/>
    </location>
</feature>
<evidence type="ECO:0000256" key="1">
    <source>
        <dbReference type="SAM" id="SignalP"/>
    </source>
</evidence>
<dbReference type="InterPro" id="IPR013830">
    <property type="entry name" value="SGNH_hydro"/>
</dbReference>
<reference evidence="4" key="1">
    <citation type="journal article" date="2019" name="Int. J. Syst. Evol. Microbiol.">
        <title>The Global Catalogue of Microorganisms (GCM) 10K type strain sequencing project: providing services to taxonomists for standard genome sequencing and annotation.</title>
        <authorList>
            <consortium name="The Broad Institute Genomics Platform"/>
            <consortium name="The Broad Institute Genome Sequencing Center for Infectious Disease"/>
            <person name="Wu L."/>
            <person name="Ma J."/>
        </authorList>
    </citation>
    <scope>NUCLEOTIDE SEQUENCE [LARGE SCALE GENOMIC DNA]</scope>
    <source>
        <strain evidence="4">CCUG 57401</strain>
    </source>
</reference>
<sequence>MVLSRSARALPALLLLAAVATGVAAADAPAAPQRSSYWRERTSLFATLQRHAEVVMVGDSLTDGAEWAELFPGRSIANRGIDGDTVDGVLARLDTILALRPRLAFIMLGINDFADGKREVDAVFADYRNLVARLQQAGVQVVVQSTLPCNEAKGQWKSCAALNGRIAALDARLATLASARVRFVDLRPLLAPQGQLMTEYTIDGIHLNGEGYRRWQRAIAPFMPAQGRRRDPQR</sequence>
<feature type="chain" id="PRO_5045535394" evidence="1">
    <location>
        <begin position="26"/>
        <end position="234"/>
    </location>
</feature>
<feature type="domain" description="SGNH hydrolase-type esterase" evidence="2">
    <location>
        <begin position="57"/>
        <end position="214"/>
    </location>
</feature>
<dbReference type="RefSeq" id="WP_376849710.1">
    <property type="nucleotide sequence ID" value="NZ_JBHSMF010000006.1"/>
</dbReference>
<evidence type="ECO:0000313" key="4">
    <source>
        <dbReference type="Proteomes" id="UP001596037"/>
    </source>
</evidence>
<evidence type="ECO:0000259" key="2">
    <source>
        <dbReference type="Pfam" id="PF13472"/>
    </source>
</evidence>